<dbReference type="Proteomes" id="UP000195221">
    <property type="component" value="Unassembled WGS sequence"/>
</dbReference>
<dbReference type="EMBL" id="NBTZ01000052">
    <property type="protein sequence ID" value="OTP75333.1"/>
    <property type="molecule type" value="Genomic_DNA"/>
</dbReference>
<evidence type="ECO:0000313" key="2">
    <source>
        <dbReference type="Proteomes" id="UP000195221"/>
    </source>
</evidence>
<accession>A0A242MVI5</accession>
<dbReference type="AlphaFoldDB" id="A0A242MVI5"/>
<protein>
    <submittedName>
        <fullName evidence="1">Uncharacterized protein</fullName>
    </submittedName>
</protein>
<evidence type="ECO:0000313" key="1">
    <source>
        <dbReference type="EMBL" id="OTP75333.1"/>
    </source>
</evidence>
<gene>
    <name evidence="1" type="ORF">PAMC26577_13745</name>
</gene>
<organism evidence="1 2">
    <name type="scientific">Caballeronia sordidicola</name>
    <name type="common">Burkholderia sordidicola</name>
    <dbReference type="NCBI Taxonomy" id="196367"/>
    <lineage>
        <taxon>Bacteria</taxon>
        <taxon>Pseudomonadati</taxon>
        <taxon>Pseudomonadota</taxon>
        <taxon>Betaproteobacteria</taxon>
        <taxon>Burkholderiales</taxon>
        <taxon>Burkholderiaceae</taxon>
        <taxon>Caballeronia</taxon>
    </lineage>
</organism>
<reference evidence="1 2" key="1">
    <citation type="submission" date="2017-03" db="EMBL/GenBank/DDBJ databases">
        <title>Genome analysis of strain PAMC 26577.</title>
        <authorList>
            <person name="Oh H.-M."/>
            <person name="Yang J.-A."/>
        </authorList>
    </citation>
    <scope>NUCLEOTIDE SEQUENCE [LARGE SCALE GENOMIC DNA]</scope>
    <source>
        <strain evidence="1 2">PAMC 26577</strain>
    </source>
</reference>
<comment type="caution">
    <text evidence="1">The sequence shown here is derived from an EMBL/GenBank/DDBJ whole genome shotgun (WGS) entry which is preliminary data.</text>
</comment>
<name>A0A242MVI5_CABSO</name>
<sequence length="40" mass="4566">MPRCAKAGLHIGLIPAYILTCYLKGFNVYVAKNRIRFICH</sequence>
<proteinExistence type="predicted"/>